<gene>
    <name evidence="8" type="ORF">A3C93_03735</name>
</gene>
<comment type="caution">
    <text evidence="8">The sequence shown here is derived from an EMBL/GenBank/DDBJ whole genome shotgun (WGS) entry which is preliminary data.</text>
</comment>
<protein>
    <recommendedName>
        <fullName evidence="7">Cation efflux protein transmembrane domain-containing protein</fullName>
    </recommendedName>
</protein>
<dbReference type="AlphaFoldDB" id="A0A1G2DDR8"/>
<keyword evidence="5 6" id="KW-0472">Membrane</keyword>
<sequence>MSFEQSWWFRPRVVFHVSIFLYILRVVIKIGVGLAFASPLLVGDGVHNIGDAGVLLAAYWVIWFIANKSRGIYGPDNLPALFQLSIAVLMGVLAFWVGTASIEGLMNPGARHLDLSSLGVVSLTMVVSVAISLGAGAYQVRSGEPTLVAAGKEMRGDALIECSILAGFLGEYLFSSSSIEYGFGLVVVFLIGKTAWEMGSEAKNTLLQVSLGEAFEEGIRALVSSTYGVGETVKLETYPVLQAARIKVWVLTQGGAEANEDIREALRERIREYAEGHGHSESRPDVYFALPDPDWHRVLYALVNEGGMCFVAPNIENADMLRVCAIENGEIVSGEDIPAPKTLDEFLALVRSKHIRVYRAWNEKETVVSALHKYGVHYKKTPTILPPE</sequence>
<organism evidence="8 9">
    <name type="scientific">Candidatus Lloydbacteria bacterium RIFCSPHIGHO2_02_FULL_54_17</name>
    <dbReference type="NCBI Taxonomy" id="1798664"/>
    <lineage>
        <taxon>Bacteria</taxon>
        <taxon>Candidatus Lloydiibacteriota</taxon>
    </lineage>
</organism>
<dbReference type="Pfam" id="PF01545">
    <property type="entry name" value="Cation_efflux"/>
    <property type="match status" value="1"/>
</dbReference>
<keyword evidence="3 6" id="KW-0812">Transmembrane</keyword>
<keyword evidence="2" id="KW-0813">Transport</keyword>
<feature type="transmembrane region" description="Helical" evidence="6">
    <location>
        <begin position="12"/>
        <end position="37"/>
    </location>
</feature>
<evidence type="ECO:0000259" key="7">
    <source>
        <dbReference type="Pfam" id="PF01545"/>
    </source>
</evidence>
<dbReference type="EMBL" id="MHLO01000030">
    <property type="protein sequence ID" value="OGZ11683.1"/>
    <property type="molecule type" value="Genomic_DNA"/>
</dbReference>
<name>A0A1G2DDR8_9BACT</name>
<dbReference type="GO" id="GO:0016020">
    <property type="term" value="C:membrane"/>
    <property type="evidence" value="ECO:0007669"/>
    <property type="project" value="UniProtKB-SubCell"/>
</dbReference>
<evidence type="ECO:0000256" key="6">
    <source>
        <dbReference type="SAM" id="Phobius"/>
    </source>
</evidence>
<dbReference type="GO" id="GO:0008324">
    <property type="term" value="F:monoatomic cation transmembrane transporter activity"/>
    <property type="evidence" value="ECO:0007669"/>
    <property type="project" value="InterPro"/>
</dbReference>
<feature type="domain" description="Cation efflux protein transmembrane" evidence="7">
    <location>
        <begin position="17"/>
        <end position="207"/>
    </location>
</feature>
<dbReference type="Proteomes" id="UP000178636">
    <property type="component" value="Unassembled WGS sequence"/>
</dbReference>
<reference evidence="8 9" key="1">
    <citation type="journal article" date="2016" name="Nat. Commun.">
        <title>Thousands of microbial genomes shed light on interconnected biogeochemical processes in an aquifer system.</title>
        <authorList>
            <person name="Anantharaman K."/>
            <person name="Brown C.T."/>
            <person name="Hug L.A."/>
            <person name="Sharon I."/>
            <person name="Castelle C.J."/>
            <person name="Probst A.J."/>
            <person name="Thomas B.C."/>
            <person name="Singh A."/>
            <person name="Wilkins M.J."/>
            <person name="Karaoz U."/>
            <person name="Brodie E.L."/>
            <person name="Williams K.H."/>
            <person name="Hubbard S.S."/>
            <person name="Banfield J.F."/>
        </authorList>
    </citation>
    <scope>NUCLEOTIDE SEQUENCE [LARGE SCALE GENOMIC DNA]</scope>
</reference>
<dbReference type="InterPro" id="IPR058533">
    <property type="entry name" value="Cation_efflux_TM"/>
</dbReference>
<evidence type="ECO:0000256" key="5">
    <source>
        <dbReference type="ARBA" id="ARBA00023136"/>
    </source>
</evidence>
<feature type="transmembrane region" description="Helical" evidence="6">
    <location>
        <begin position="118"/>
        <end position="138"/>
    </location>
</feature>
<comment type="subcellular location">
    <subcellularLocation>
        <location evidence="1">Membrane</location>
        <topology evidence="1">Multi-pass membrane protein</topology>
    </subcellularLocation>
</comment>
<evidence type="ECO:0000256" key="2">
    <source>
        <dbReference type="ARBA" id="ARBA00022448"/>
    </source>
</evidence>
<dbReference type="PANTHER" id="PTHR43840">
    <property type="entry name" value="MITOCHONDRIAL METAL TRANSPORTER 1-RELATED"/>
    <property type="match status" value="1"/>
</dbReference>
<evidence type="ECO:0000313" key="9">
    <source>
        <dbReference type="Proteomes" id="UP000178636"/>
    </source>
</evidence>
<feature type="transmembrane region" description="Helical" evidence="6">
    <location>
        <begin position="49"/>
        <end position="66"/>
    </location>
</feature>
<dbReference type="Gene3D" id="1.20.1510.10">
    <property type="entry name" value="Cation efflux protein transmembrane domain"/>
    <property type="match status" value="1"/>
</dbReference>
<dbReference type="SUPFAM" id="SSF161111">
    <property type="entry name" value="Cation efflux protein transmembrane domain-like"/>
    <property type="match status" value="1"/>
</dbReference>
<proteinExistence type="predicted"/>
<evidence type="ECO:0000256" key="4">
    <source>
        <dbReference type="ARBA" id="ARBA00022989"/>
    </source>
</evidence>
<evidence type="ECO:0000313" key="8">
    <source>
        <dbReference type="EMBL" id="OGZ11683.1"/>
    </source>
</evidence>
<evidence type="ECO:0000256" key="1">
    <source>
        <dbReference type="ARBA" id="ARBA00004141"/>
    </source>
</evidence>
<accession>A0A1G2DDR8</accession>
<dbReference type="InterPro" id="IPR027469">
    <property type="entry name" value="Cation_efflux_TMD_sf"/>
</dbReference>
<dbReference type="InterPro" id="IPR050291">
    <property type="entry name" value="CDF_Transporter"/>
</dbReference>
<feature type="transmembrane region" description="Helical" evidence="6">
    <location>
        <begin position="78"/>
        <end position="98"/>
    </location>
</feature>
<keyword evidence="4 6" id="KW-1133">Transmembrane helix</keyword>
<dbReference type="PANTHER" id="PTHR43840:SF15">
    <property type="entry name" value="MITOCHONDRIAL METAL TRANSPORTER 1-RELATED"/>
    <property type="match status" value="1"/>
</dbReference>
<evidence type="ECO:0000256" key="3">
    <source>
        <dbReference type="ARBA" id="ARBA00022692"/>
    </source>
</evidence>